<comment type="caution">
    <text evidence="9">The sequence shown here is derived from an EMBL/GenBank/DDBJ whole genome shotgun (WGS) entry which is preliminary data.</text>
</comment>
<dbReference type="InterPro" id="IPR000742">
    <property type="entry name" value="EGF"/>
</dbReference>
<feature type="compositionally biased region" description="Low complexity" evidence="6">
    <location>
        <begin position="36"/>
        <end position="58"/>
    </location>
</feature>
<feature type="region of interest" description="Disordered" evidence="6">
    <location>
        <begin position="32"/>
        <end position="59"/>
    </location>
</feature>
<dbReference type="Pfam" id="PF09443">
    <property type="entry name" value="CFC"/>
    <property type="match status" value="1"/>
</dbReference>
<dbReference type="PROSITE" id="PS00022">
    <property type="entry name" value="EGF_1"/>
    <property type="match status" value="1"/>
</dbReference>
<evidence type="ECO:0000259" key="8">
    <source>
        <dbReference type="PROSITE" id="PS50026"/>
    </source>
</evidence>
<keyword evidence="3 5" id="KW-1015">Disulfide bond</keyword>
<feature type="domain" description="EGF-like" evidence="8">
    <location>
        <begin position="104"/>
        <end position="133"/>
    </location>
</feature>
<dbReference type="Proteomes" id="UP001187415">
    <property type="component" value="Unassembled WGS sequence"/>
</dbReference>
<evidence type="ECO:0000256" key="4">
    <source>
        <dbReference type="ARBA" id="ARBA00023180"/>
    </source>
</evidence>
<evidence type="ECO:0000313" key="9">
    <source>
        <dbReference type="EMBL" id="KAK2818813.1"/>
    </source>
</evidence>
<dbReference type="SUPFAM" id="SSF57196">
    <property type="entry name" value="EGF/Laminin"/>
    <property type="match status" value="2"/>
</dbReference>
<dbReference type="Gene3D" id="2.10.25.10">
    <property type="entry name" value="Laminin"/>
    <property type="match status" value="1"/>
</dbReference>
<protein>
    <recommendedName>
        <fullName evidence="8">EGF-like domain-containing protein</fullName>
    </recommendedName>
</protein>
<feature type="signal peptide" evidence="7">
    <location>
        <begin position="1"/>
        <end position="20"/>
    </location>
</feature>
<accession>A0AA88IL96</accession>
<evidence type="ECO:0000256" key="7">
    <source>
        <dbReference type="SAM" id="SignalP"/>
    </source>
</evidence>
<dbReference type="AlphaFoldDB" id="A0AA88IL96"/>
<keyword evidence="7" id="KW-0732">Signal</keyword>
<sequence>MNGTLRIVLCAVICLHLVAPLPDSSCEGDECNRGQTSSSSSTTSSSSSVSPATLSSSSVVKPRPLAQDFLGQFTQVSSPNNGDRKHRDASAVLPFVGLTGSAEQSRSCCKNGGTCILGSFCACPPFFTGRNCEYDQRIRTCGMVPHGEWVQKGCSYCRCGYGALHCFPHVFHKDCDDSDEEVRWYRSSAVRTAQTNCFLSVTLILFLLLFL</sequence>
<dbReference type="EMBL" id="JAUPFM010000020">
    <property type="protein sequence ID" value="KAK2818813.1"/>
    <property type="molecule type" value="Genomic_DNA"/>
</dbReference>
<evidence type="ECO:0000256" key="5">
    <source>
        <dbReference type="PROSITE-ProRule" id="PRU00076"/>
    </source>
</evidence>
<proteinExistence type="inferred from homology"/>
<keyword evidence="4" id="KW-0325">Glycoprotein</keyword>
<dbReference type="InterPro" id="IPR019011">
    <property type="entry name" value="Cryptic/Cripto_CFC-dom"/>
</dbReference>
<feature type="chain" id="PRO_5041648041" description="EGF-like domain-containing protein" evidence="7">
    <location>
        <begin position="21"/>
        <end position="211"/>
    </location>
</feature>
<feature type="disulfide bond" evidence="5">
    <location>
        <begin position="123"/>
        <end position="132"/>
    </location>
</feature>
<reference evidence="9" key="1">
    <citation type="submission" date="2023-07" db="EMBL/GenBank/DDBJ databases">
        <title>Chromosome-level Genome Assembly of Striped Snakehead (Channa striata).</title>
        <authorList>
            <person name="Liu H."/>
        </authorList>
    </citation>
    <scope>NUCLEOTIDE SEQUENCE</scope>
    <source>
        <strain evidence="9">Gz</strain>
        <tissue evidence="9">Muscle</tissue>
    </source>
</reference>
<comment type="caution">
    <text evidence="5">Lacks conserved residue(s) required for the propagation of feature annotation.</text>
</comment>
<dbReference type="CDD" id="cd00054">
    <property type="entry name" value="EGF_CA"/>
    <property type="match status" value="1"/>
</dbReference>
<comment type="similarity">
    <text evidence="1">Belongs to the EGF-CFC (Cripto-1/FRL1/Cryptic) family.</text>
</comment>
<evidence type="ECO:0000313" key="10">
    <source>
        <dbReference type="Proteomes" id="UP001187415"/>
    </source>
</evidence>
<evidence type="ECO:0000256" key="3">
    <source>
        <dbReference type="ARBA" id="ARBA00023157"/>
    </source>
</evidence>
<dbReference type="PROSITE" id="PS50026">
    <property type="entry name" value="EGF_3"/>
    <property type="match status" value="1"/>
</dbReference>
<evidence type="ECO:0000256" key="2">
    <source>
        <dbReference type="ARBA" id="ARBA00022536"/>
    </source>
</evidence>
<keyword evidence="2 5" id="KW-0245">EGF-like domain</keyword>
<evidence type="ECO:0000256" key="1">
    <source>
        <dbReference type="ARBA" id="ARBA00007384"/>
    </source>
</evidence>
<dbReference type="FunFam" id="2.10.25.10:FF:000421">
    <property type="entry name" value="Teratocarcinoma-derived growth factor"/>
    <property type="match status" value="1"/>
</dbReference>
<name>A0AA88IL96_CHASR</name>
<evidence type="ECO:0000256" key="6">
    <source>
        <dbReference type="SAM" id="MobiDB-lite"/>
    </source>
</evidence>
<keyword evidence="10" id="KW-1185">Reference proteome</keyword>
<organism evidence="9 10">
    <name type="scientific">Channa striata</name>
    <name type="common">Snakehead murrel</name>
    <name type="synonym">Ophicephalus striatus</name>
    <dbReference type="NCBI Taxonomy" id="64152"/>
    <lineage>
        <taxon>Eukaryota</taxon>
        <taxon>Metazoa</taxon>
        <taxon>Chordata</taxon>
        <taxon>Craniata</taxon>
        <taxon>Vertebrata</taxon>
        <taxon>Euteleostomi</taxon>
        <taxon>Actinopterygii</taxon>
        <taxon>Neopterygii</taxon>
        <taxon>Teleostei</taxon>
        <taxon>Neoteleostei</taxon>
        <taxon>Acanthomorphata</taxon>
        <taxon>Anabantaria</taxon>
        <taxon>Anabantiformes</taxon>
        <taxon>Channoidei</taxon>
        <taxon>Channidae</taxon>
        <taxon>Channa</taxon>
    </lineage>
</organism>
<dbReference type="GO" id="GO:0007165">
    <property type="term" value="P:signal transduction"/>
    <property type="evidence" value="ECO:0007669"/>
    <property type="project" value="UniProtKB-ARBA"/>
</dbReference>
<gene>
    <name evidence="9" type="ORF">Q5P01_024374</name>
</gene>